<dbReference type="Gene3D" id="3.40.50.300">
    <property type="entry name" value="P-loop containing nucleotide triphosphate hydrolases"/>
    <property type="match status" value="1"/>
</dbReference>
<dbReference type="Pfam" id="PF02704">
    <property type="entry name" value="GASA"/>
    <property type="match status" value="1"/>
</dbReference>
<dbReference type="Pfam" id="PF00270">
    <property type="entry name" value="DEAD"/>
    <property type="match status" value="1"/>
</dbReference>
<evidence type="ECO:0000256" key="1">
    <source>
        <dbReference type="ARBA" id="ARBA00022741"/>
    </source>
</evidence>
<keyword evidence="2" id="KW-0378">Hydrolase</keyword>
<dbReference type="InterPro" id="IPR011545">
    <property type="entry name" value="DEAD/DEAH_box_helicase_dom"/>
</dbReference>
<dbReference type="AlphaFoldDB" id="A0AAV0NAQ7"/>
<proteinExistence type="predicted"/>
<dbReference type="InterPro" id="IPR003854">
    <property type="entry name" value="GASA"/>
</dbReference>
<dbReference type="InterPro" id="IPR027417">
    <property type="entry name" value="P-loop_NTPase"/>
</dbReference>
<dbReference type="EMBL" id="CAMGYJ010000008">
    <property type="protein sequence ID" value="CAI0455593.1"/>
    <property type="molecule type" value="Genomic_DNA"/>
</dbReference>
<dbReference type="Proteomes" id="UP001154282">
    <property type="component" value="Unassembled WGS sequence"/>
</dbReference>
<keyword evidence="3" id="KW-0347">Helicase</keyword>
<keyword evidence="7" id="KW-1185">Reference proteome</keyword>
<dbReference type="GO" id="GO:0005524">
    <property type="term" value="F:ATP binding"/>
    <property type="evidence" value="ECO:0007669"/>
    <property type="project" value="UniProtKB-KW"/>
</dbReference>
<feature type="domain" description="DEAD/DEAH-box helicase" evidence="5">
    <location>
        <begin position="80"/>
        <end position="162"/>
    </location>
</feature>
<gene>
    <name evidence="6" type="ORF">LITE_LOCUS32400</name>
</gene>
<sequence>MQRRRHHEFIAVQPGDKDDHRLSRRGVRSLATAAAVSTAANRGGVETFFADEGVSWTALGLSDTISQALSSAGFNRQSLVQAESIPSILSGKDSIIAAETGSGKTHSYLVPLIHKLSASSGGAVSGSASDKGFKPSCEVSLVLCPNVLLCEQVVRMANGLRDDNGDPLIKVAAVCGRQVSAVAPAHPPKMATSPAPTSSNILEIYCKAKCKDKCKLVRPFGMKLCQEVCTKCCLRSKCVPTGPVGIKFGKCKNWTFTLYRGIPYKCP</sequence>
<comment type="caution">
    <text evidence="6">The sequence shown here is derived from an EMBL/GenBank/DDBJ whole genome shotgun (WGS) entry which is preliminary data.</text>
</comment>
<accession>A0AAV0NAQ7</accession>
<organism evidence="6 7">
    <name type="scientific">Linum tenue</name>
    <dbReference type="NCBI Taxonomy" id="586396"/>
    <lineage>
        <taxon>Eukaryota</taxon>
        <taxon>Viridiplantae</taxon>
        <taxon>Streptophyta</taxon>
        <taxon>Embryophyta</taxon>
        <taxon>Tracheophyta</taxon>
        <taxon>Spermatophyta</taxon>
        <taxon>Magnoliopsida</taxon>
        <taxon>eudicotyledons</taxon>
        <taxon>Gunneridae</taxon>
        <taxon>Pentapetalae</taxon>
        <taxon>rosids</taxon>
        <taxon>fabids</taxon>
        <taxon>Malpighiales</taxon>
        <taxon>Linaceae</taxon>
        <taxon>Linum</taxon>
    </lineage>
</organism>
<protein>
    <recommendedName>
        <fullName evidence="5">DEAD/DEAH-box helicase domain-containing protein</fullName>
    </recommendedName>
</protein>
<reference evidence="6" key="1">
    <citation type="submission" date="2022-08" db="EMBL/GenBank/DDBJ databases">
        <authorList>
            <person name="Gutierrez-Valencia J."/>
        </authorList>
    </citation>
    <scope>NUCLEOTIDE SEQUENCE</scope>
</reference>
<evidence type="ECO:0000259" key="5">
    <source>
        <dbReference type="Pfam" id="PF00270"/>
    </source>
</evidence>
<dbReference type="GO" id="GO:0016787">
    <property type="term" value="F:hydrolase activity"/>
    <property type="evidence" value="ECO:0007669"/>
    <property type="project" value="UniProtKB-KW"/>
</dbReference>
<keyword evidence="1" id="KW-0547">Nucleotide-binding</keyword>
<evidence type="ECO:0000256" key="2">
    <source>
        <dbReference type="ARBA" id="ARBA00022801"/>
    </source>
</evidence>
<dbReference type="PANTHER" id="PTHR47960">
    <property type="entry name" value="DEAD-BOX ATP-DEPENDENT RNA HELICASE 50"/>
    <property type="match status" value="1"/>
</dbReference>
<evidence type="ECO:0000256" key="4">
    <source>
        <dbReference type="ARBA" id="ARBA00022840"/>
    </source>
</evidence>
<evidence type="ECO:0000313" key="6">
    <source>
        <dbReference type="EMBL" id="CAI0455593.1"/>
    </source>
</evidence>
<dbReference type="GO" id="GO:0004386">
    <property type="term" value="F:helicase activity"/>
    <property type="evidence" value="ECO:0007669"/>
    <property type="project" value="UniProtKB-KW"/>
</dbReference>
<name>A0AAV0NAQ7_9ROSI</name>
<keyword evidence="4" id="KW-0067">ATP-binding</keyword>
<evidence type="ECO:0000256" key="3">
    <source>
        <dbReference type="ARBA" id="ARBA00022806"/>
    </source>
</evidence>
<evidence type="ECO:0000313" key="7">
    <source>
        <dbReference type="Proteomes" id="UP001154282"/>
    </source>
</evidence>
<dbReference type="GO" id="GO:0003676">
    <property type="term" value="F:nucleic acid binding"/>
    <property type="evidence" value="ECO:0007669"/>
    <property type="project" value="InterPro"/>
</dbReference>
<dbReference type="SUPFAM" id="SSF52540">
    <property type="entry name" value="P-loop containing nucleoside triphosphate hydrolases"/>
    <property type="match status" value="1"/>
</dbReference>